<feature type="transmembrane region" description="Helical" evidence="8">
    <location>
        <begin position="270"/>
        <end position="295"/>
    </location>
</feature>
<gene>
    <name evidence="9" type="ORF">ACFPQ4_12710</name>
</gene>
<feature type="transmembrane region" description="Helical" evidence="8">
    <location>
        <begin position="41"/>
        <end position="61"/>
    </location>
</feature>
<feature type="transmembrane region" description="Helical" evidence="8">
    <location>
        <begin position="340"/>
        <end position="358"/>
    </location>
</feature>
<evidence type="ECO:0000256" key="7">
    <source>
        <dbReference type="ARBA" id="ARBA00023136"/>
    </source>
</evidence>
<evidence type="ECO:0000313" key="9">
    <source>
        <dbReference type="EMBL" id="MFC5530291.1"/>
    </source>
</evidence>
<evidence type="ECO:0000256" key="4">
    <source>
        <dbReference type="ARBA" id="ARBA00022544"/>
    </source>
</evidence>
<keyword evidence="10" id="KW-1185">Reference proteome</keyword>
<keyword evidence="7 8" id="KW-0472">Membrane</keyword>
<feature type="transmembrane region" description="Helical" evidence="8">
    <location>
        <begin position="12"/>
        <end position="29"/>
    </location>
</feature>
<evidence type="ECO:0000256" key="5">
    <source>
        <dbReference type="ARBA" id="ARBA00022692"/>
    </source>
</evidence>
<comment type="similarity">
    <text evidence="2">Belongs to the amino acid-polyamine-organocation (APC) superfamily. Spore germination protein (SGP) (TC 2.A.3.9) family.</text>
</comment>
<comment type="caution">
    <text evidence="9">The sequence shown here is derived from an EMBL/GenBank/DDBJ whole genome shotgun (WGS) entry which is preliminary data.</text>
</comment>
<evidence type="ECO:0000256" key="1">
    <source>
        <dbReference type="ARBA" id="ARBA00004141"/>
    </source>
</evidence>
<protein>
    <submittedName>
        <fullName evidence="9">GerAB/ArcD/ProY family transporter</fullName>
    </submittedName>
</protein>
<feature type="transmembrane region" description="Helical" evidence="8">
    <location>
        <begin position="215"/>
        <end position="241"/>
    </location>
</feature>
<dbReference type="EMBL" id="JBHSNC010000038">
    <property type="protein sequence ID" value="MFC5530291.1"/>
    <property type="molecule type" value="Genomic_DNA"/>
</dbReference>
<evidence type="ECO:0000256" key="8">
    <source>
        <dbReference type="SAM" id="Phobius"/>
    </source>
</evidence>
<evidence type="ECO:0000256" key="3">
    <source>
        <dbReference type="ARBA" id="ARBA00022448"/>
    </source>
</evidence>
<dbReference type="Gene3D" id="1.20.1740.10">
    <property type="entry name" value="Amino acid/polyamine transporter I"/>
    <property type="match status" value="1"/>
</dbReference>
<keyword evidence="3" id="KW-0813">Transport</keyword>
<feature type="transmembrane region" description="Helical" evidence="8">
    <location>
        <begin position="116"/>
        <end position="135"/>
    </location>
</feature>
<evidence type="ECO:0000256" key="2">
    <source>
        <dbReference type="ARBA" id="ARBA00007998"/>
    </source>
</evidence>
<accession>A0ABW0R0K9</accession>
<comment type="subcellular location">
    <subcellularLocation>
        <location evidence="1">Membrane</location>
        <topology evidence="1">Multi-pass membrane protein</topology>
    </subcellularLocation>
</comment>
<name>A0ABW0R0K9_9BACL</name>
<evidence type="ECO:0000313" key="10">
    <source>
        <dbReference type="Proteomes" id="UP001596108"/>
    </source>
</evidence>
<dbReference type="InterPro" id="IPR004761">
    <property type="entry name" value="Spore_GerAB"/>
</dbReference>
<dbReference type="RefSeq" id="WP_378112230.1">
    <property type="nucleotide sequence ID" value="NZ_JBHSNC010000038.1"/>
</dbReference>
<keyword evidence="6 8" id="KW-1133">Transmembrane helix</keyword>
<feature type="transmembrane region" description="Helical" evidence="8">
    <location>
        <begin position="179"/>
        <end position="203"/>
    </location>
</feature>
<reference evidence="10" key="1">
    <citation type="journal article" date="2019" name="Int. J. Syst. Evol. Microbiol.">
        <title>The Global Catalogue of Microorganisms (GCM) 10K type strain sequencing project: providing services to taxonomists for standard genome sequencing and annotation.</title>
        <authorList>
            <consortium name="The Broad Institute Genomics Platform"/>
            <consortium name="The Broad Institute Genome Sequencing Center for Infectious Disease"/>
            <person name="Wu L."/>
            <person name="Ma J."/>
        </authorList>
    </citation>
    <scope>NUCLEOTIDE SEQUENCE [LARGE SCALE GENOMIC DNA]</scope>
    <source>
        <strain evidence="10">CGMCC 1.18578</strain>
    </source>
</reference>
<feature type="transmembrane region" description="Helical" evidence="8">
    <location>
        <begin position="307"/>
        <end position="325"/>
    </location>
</feature>
<proteinExistence type="inferred from homology"/>
<feature type="transmembrane region" description="Helical" evidence="8">
    <location>
        <begin position="73"/>
        <end position="96"/>
    </location>
</feature>
<sequence length="366" mass="40928">MIKEETITGKQLITLVIMTQLGTEVLSLPHVMAEKAGHDTWLAVLLSGLIAQAGIVLIWWLGSRYPLRNLYAYIPLIVGKPIGACVNLLYGGYYALSGLLLTAVYSDILKRWMFVLTPRWIIIVMLLIVCGYAATSTLKRLAYLSQSFMIFAYISFLLIVFSGTYGLDTLNLLPVFSGGWSPILTGAYTAFSAYVGYDLLLYAYPYVRTQSKNKLLLVMTLANGCTVVFYVAVCLICSMKFSLTQLTVIPEPIVFILKNYKIEILQSIDILFLIFYVCIVSATIYVYFFMAAKAFQHIRSNGLGKQYVWVWTIVGACFIGGFFMTKRHDLLRFSSIQDKLTILMIVIVPAVLLMISGLRGTVRSGT</sequence>
<keyword evidence="5 8" id="KW-0812">Transmembrane</keyword>
<dbReference type="PANTHER" id="PTHR34975">
    <property type="entry name" value="SPORE GERMINATION PROTEIN A2"/>
    <property type="match status" value="1"/>
</dbReference>
<dbReference type="PANTHER" id="PTHR34975:SF2">
    <property type="entry name" value="SPORE GERMINATION PROTEIN A2"/>
    <property type="match status" value="1"/>
</dbReference>
<keyword evidence="4" id="KW-0309">Germination</keyword>
<dbReference type="Pfam" id="PF03845">
    <property type="entry name" value="Spore_permease"/>
    <property type="match status" value="1"/>
</dbReference>
<feature type="transmembrane region" description="Helical" evidence="8">
    <location>
        <begin position="147"/>
        <end position="167"/>
    </location>
</feature>
<dbReference type="Proteomes" id="UP001596108">
    <property type="component" value="Unassembled WGS sequence"/>
</dbReference>
<organism evidence="9 10">
    <name type="scientific">Cohnella yongneupensis</name>
    <dbReference type="NCBI Taxonomy" id="425006"/>
    <lineage>
        <taxon>Bacteria</taxon>
        <taxon>Bacillati</taxon>
        <taxon>Bacillota</taxon>
        <taxon>Bacilli</taxon>
        <taxon>Bacillales</taxon>
        <taxon>Paenibacillaceae</taxon>
        <taxon>Cohnella</taxon>
    </lineage>
</organism>
<evidence type="ECO:0000256" key="6">
    <source>
        <dbReference type="ARBA" id="ARBA00022989"/>
    </source>
</evidence>